<accession>A0ABN4C2H6</accession>
<dbReference type="EMBL" id="CP006955">
    <property type="protein sequence ID" value="AHG83478.1"/>
    <property type="molecule type" value="Genomic_DNA"/>
</dbReference>
<sequence length="667" mass="75621">MKEWFSANELSGITGMPSSPQGVNKKAQREGFQKQQKIGTQGKAYEYHITSLPAETQQALRLEEARALSAKSFVPEVRPNTALWAEFDNESGAKKAKAEAKCRAVMALKNELQFSPIERALVEVANRFEISEGSLKNWYYKVKAHPESDWLALLLNRSGKSKIKEKAAFTSEAWLYFKGDYLRSNAPSFATCYYRLQLAAKANGWEIPSKNTVLRRLNAEVDTLTQTLMRKGEYAVQSLFPHQVRTVEHLAALEIINGDGYQHNVWVHWNEDDPDAKPIRPKTWYWQDVRTRRILAYVVDDSENADQLRMSLKILLEKFGLPKQLTLDNTVAASNKQLSGYSKNRKRFKQVAGSEIDPATGKPREVKGIFEMLGLKISRTDIICGRGNGQAKPIERCFQELEELIDKHRDFQGYYTGSDPDSQPDDYQYKVGVDKATFLKRVEEGIKAYNARPNRRNEICQGRYSCDEVWARDFALTTVAKPTVSQLSMLMMVSESTKLEKKYGLANGAFRLKAGGAKFSGGYNRYAAEELIGSKLDYVVVRFDPYHLHDDVYVFDTQDRFLCKAKCIDNIAFDDTEKARQHKRAKTQMVKAVKAQAKAVERMNAIEMAAVSPELEEVAEVKPILKPLYGFDGSAALKPQAVELDDEDEQESRFAKGVQWLKATMAK</sequence>
<dbReference type="InterPro" id="IPR009061">
    <property type="entry name" value="DNA-bd_dom_put_sf"/>
</dbReference>
<protein>
    <submittedName>
        <fullName evidence="3">Transposase</fullName>
    </submittedName>
</protein>
<dbReference type="Proteomes" id="UP000019092">
    <property type="component" value="Chromosome"/>
</dbReference>
<evidence type="ECO:0000313" key="3">
    <source>
        <dbReference type="EMBL" id="AHG83478.1"/>
    </source>
</evidence>
<dbReference type="InterPro" id="IPR012337">
    <property type="entry name" value="RNaseH-like_sf"/>
</dbReference>
<feature type="compositionally biased region" description="Polar residues" evidence="1">
    <location>
        <begin position="8"/>
        <end position="22"/>
    </location>
</feature>
<dbReference type="InterPro" id="IPR009057">
    <property type="entry name" value="Homeodomain-like_sf"/>
</dbReference>
<dbReference type="Gene3D" id="2.30.30.130">
    <property type="entry name" value="Transposase, Mu, C-terminal"/>
    <property type="match status" value="1"/>
</dbReference>
<keyword evidence="4" id="KW-1185">Reference proteome</keyword>
<feature type="region of interest" description="Disordered" evidence="1">
    <location>
        <begin position="1"/>
        <end position="27"/>
    </location>
</feature>
<dbReference type="Pfam" id="PF09039">
    <property type="entry name" value="HTH_Tnp_Mu_2"/>
    <property type="match status" value="1"/>
</dbReference>
<dbReference type="InterPro" id="IPR015378">
    <property type="entry name" value="Transposase-like_Mu_C"/>
</dbReference>
<dbReference type="Pfam" id="PF02316">
    <property type="entry name" value="HTH_Tnp_Mu_1"/>
    <property type="match status" value="1"/>
</dbReference>
<dbReference type="SUPFAM" id="SSF53098">
    <property type="entry name" value="Ribonuclease H-like"/>
    <property type="match status" value="1"/>
</dbReference>
<dbReference type="SUPFAM" id="SSF46955">
    <property type="entry name" value="Putative DNA-binding domain"/>
    <property type="match status" value="1"/>
</dbReference>
<gene>
    <name evidence="3" type="ORF">F543_6140</name>
</gene>
<dbReference type="InterPro" id="IPR036388">
    <property type="entry name" value="WH-like_DNA-bd_sf"/>
</dbReference>
<evidence type="ECO:0000259" key="2">
    <source>
        <dbReference type="PROSITE" id="PS51702"/>
    </source>
</evidence>
<dbReference type="InterPro" id="IPR009004">
    <property type="entry name" value="Transposase_Mu_C"/>
</dbReference>
<dbReference type="Pfam" id="PF02914">
    <property type="entry name" value="DDE_2"/>
    <property type="match status" value="1"/>
</dbReference>
<dbReference type="Gene3D" id="1.10.10.10">
    <property type="entry name" value="Winged helix-like DNA-binding domain superfamily/Winged helix DNA-binding domain"/>
    <property type="match status" value="1"/>
</dbReference>
<organism evidence="3 4">
    <name type="scientific">Bibersteinia trehalosi USDA-ARS-USMARC-189</name>
    <dbReference type="NCBI Taxonomy" id="1263831"/>
    <lineage>
        <taxon>Bacteria</taxon>
        <taxon>Pseudomonadati</taxon>
        <taxon>Pseudomonadota</taxon>
        <taxon>Gammaproteobacteria</taxon>
        <taxon>Pasteurellales</taxon>
        <taxon>Pasteurellaceae</taxon>
        <taxon>Bibersteinia</taxon>
    </lineage>
</organism>
<dbReference type="SUPFAM" id="SSF50610">
    <property type="entry name" value="mu transposase, C-terminal domain"/>
    <property type="match status" value="1"/>
</dbReference>
<dbReference type="InterPro" id="IPR004189">
    <property type="entry name" value="Phage_Mu_transposase"/>
</dbReference>
<dbReference type="Pfam" id="PF09299">
    <property type="entry name" value="Mu-transpos_C"/>
    <property type="match status" value="1"/>
</dbReference>
<proteinExistence type="predicted"/>
<dbReference type="Gene3D" id="1.10.10.60">
    <property type="entry name" value="Homeodomain-like"/>
    <property type="match status" value="2"/>
</dbReference>
<dbReference type="SUPFAM" id="SSF46689">
    <property type="entry name" value="Homeodomain-like"/>
    <property type="match status" value="2"/>
</dbReference>
<evidence type="ECO:0000256" key="1">
    <source>
        <dbReference type="SAM" id="MobiDB-lite"/>
    </source>
</evidence>
<reference evidence="3 4" key="1">
    <citation type="submission" date="2013-12" db="EMBL/GenBank/DDBJ databases">
        <title>Annotation of the Bibersteinia trehalosi USDA-ARS-USMARC-189 complete genome.</title>
        <authorList>
            <person name="Harhay G.P."/>
            <person name="McVey S."/>
            <person name="Clawson M.L."/>
            <person name="Bono J."/>
            <person name="Heaton M.P."/>
            <person name="Chitko-Mckown C.G."/>
            <person name="Harhay D.M."/>
            <person name="Smith T.P.L."/>
        </authorList>
    </citation>
    <scope>NUCLEOTIDE SEQUENCE [LARGE SCALE GENOMIC DNA]</scope>
    <source>
        <strain evidence="3 4">USDA-ARS-USMARC-189</strain>
    </source>
</reference>
<dbReference type="RefSeq" id="WP_015433124.1">
    <property type="nucleotide sequence ID" value="NZ_CP006955.1"/>
</dbReference>
<dbReference type="Gene3D" id="6.10.250.2550">
    <property type="match status" value="1"/>
</dbReference>
<dbReference type="Gene3D" id="3.30.420.10">
    <property type="entry name" value="Ribonuclease H-like superfamily/Ribonuclease H"/>
    <property type="match status" value="1"/>
</dbReference>
<feature type="domain" description="HTH Mu-type" evidence="2">
    <location>
        <begin position="1"/>
        <end position="68"/>
    </location>
</feature>
<name>A0ABN4C2H6_BIBTR</name>
<evidence type="ECO:0000313" key="4">
    <source>
        <dbReference type="Proteomes" id="UP000019092"/>
    </source>
</evidence>
<dbReference type="InterPro" id="IPR036397">
    <property type="entry name" value="RNaseH_sf"/>
</dbReference>
<dbReference type="InterPro" id="IPR003314">
    <property type="entry name" value="Mu-type_HTH"/>
</dbReference>
<dbReference type="InterPro" id="IPR015126">
    <property type="entry name" value="Mu_I-gamma"/>
</dbReference>
<dbReference type="PROSITE" id="PS51702">
    <property type="entry name" value="HTH_MU"/>
    <property type="match status" value="1"/>
</dbReference>